<feature type="compositionally biased region" description="Basic and acidic residues" evidence="1">
    <location>
        <begin position="116"/>
        <end position="130"/>
    </location>
</feature>
<feature type="region of interest" description="Disordered" evidence="1">
    <location>
        <begin position="112"/>
        <end position="164"/>
    </location>
</feature>
<protein>
    <recommendedName>
        <fullName evidence="2">DUF659 domain-containing protein</fullName>
    </recommendedName>
</protein>
<organism evidence="3 4">
    <name type="scientific">Tetrapyrgos nigripes</name>
    <dbReference type="NCBI Taxonomy" id="182062"/>
    <lineage>
        <taxon>Eukaryota</taxon>
        <taxon>Fungi</taxon>
        <taxon>Dikarya</taxon>
        <taxon>Basidiomycota</taxon>
        <taxon>Agaricomycotina</taxon>
        <taxon>Agaricomycetes</taxon>
        <taxon>Agaricomycetidae</taxon>
        <taxon>Agaricales</taxon>
        <taxon>Marasmiineae</taxon>
        <taxon>Marasmiaceae</taxon>
        <taxon>Tetrapyrgos</taxon>
    </lineage>
</organism>
<reference evidence="3 4" key="1">
    <citation type="journal article" date="2020" name="ISME J.">
        <title>Uncovering the hidden diversity of litter-decomposition mechanisms in mushroom-forming fungi.</title>
        <authorList>
            <person name="Floudas D."/>
            <person name="Bentzer J."/>
            <person name="Ahren D."/>
            <person name="Johansson T."/>
            <person name="Persson P."/>
            <person name="Tunlid A."/>
        </authorList>
    </citation>
    <scope>NUCLEOTIDE SEQUENCE [LARGE SCALE GENOMIC DNA]</scope>
    <source>
        <strain evidence="3 4">CBS 291.85</strain>
    </source>
</reference>
<dbReference type="SUPFAM" id="SSF53098">
    <property type="entry name" value="Ribonuclease H-like"/>
    <property type="match status" value="1"/>
</dbReference>
<feature type="domain" description="DUF659" evidence="2">
    <location>
        <begin position="234"/>
        <end position="375"/>
    </location>
</feature>
<evidence type="ECO:0000259" key="2">
    <source>
        <dbReference type="Pfam" id="PF04937"/>
    </source>
</evidence>
<proteinExistence type="predicted"/>
<comment type="caution">
    <text evidence="3">The sequence shown here is derived from an EMBL/GenBank/DDBJ whole genome shotgun (WGS) entry which is preliminary data.</text>
</comment>
<dbReference type="InterPro" id="IPR007021">
    <property type="entry name" value="DUF659"/>
</dbReference>
<keyword evidence="4" id="KW-1185">Reference proteome</keyword>
<sequence>MQSTKIFERNFRNITTHWQRTQHPQNIPQNMARTKGEIWDYFYQTPNKPNGTHHCAYCLGCIRKLAPDNVGANEDLSSLNGETWFQNILTQVTSVLGEKKAMVAHILGGTKPCRSASEKARKTAEAIRKGDQRKKRKGNVHEESGEEADKEDNDKAGPASSKRRKVIDRVELRQTELKVFKGISVPFTEEQKLAIHAQFLRASASANISFEWVDDPEVIKLFLMFRSAAGDVIPSSKVLRGRILNEEFERVENELKEELKDQKVTVTSDGVKDISKNSITGISVSAKLKPHLIDLLDTTADKKDGQSMCESFEKMVDSVEKDYGCRVVALGTDNDGGSRAGRELLGSKRPWLFVFPCGAHQGQLVLADYFKIHAAGNQTAEEATGVIGWLNNHGPVRKIFDEGQIAQNQKALAYATANMTHWTTHQAAFRRLQELQQNLRKTAFNNRDGIIAAQIGATGSKSNTEIEALRSAAEEQLDLLEDLNFWRRLSELLDDIEPIAYATNICQSDAA</sequence>
<dbReference type="AlphaFoldDB" id="A0A8H5FHC4"/>
<evidence type="ECO:0000313" key="3">
    <source>
        <dbReference type="EMBL" id="KAF5336779.1"/>
    </source>
</evidence>
<dbReference type="Proteomes" id="UP000559256">
    <property type="component" value="Unassembled WGS sequence"/>
</dbReference>
<evidence type="ECO:0000256" key="1">
    <source>
        <dbReference type="SAM" id="MobiDB-lite"/>
    </source>
</evidence>
<dbReference type="EMBL" id="JAACJM010000221">
    <property type="protein sequence ID" value="KAF5336779.1"/>
    <property type="molecule type" value="Genomic_DNA"/>
</dbReference>
<dbReference type="Pfam" id="PF04937">
    <property type="entry name" value="DUF659"/>
    <property type="match status" value="1"/>
</dbReference>
<dbReference type="InterPro" id="IPR012337">
    <property type="entry name" value="RNaseH-like_sf"/>
</dbReference>
<evidence type="ECO:0000313" key="4">
    <source>
        <dbReference type="Proteomes" id="UP000559256"/>
    </source>
</evidence>
<name>A0A8H5FHC4_9AGAR</name>
<gene>
    <name evidence="3" type="ORF">D9758_017707</name>
</gene>
<dbReference type="OrthoDB" id="2423954at2759"/>
<accession>A0A8H5FHC4</accession>